<feature type="transmembrane region" description="Helical" evidence="1">
    <location>
        <begin position="56"/>
        <end position="74"/>
    </location>
</feature>
<organism evidence="2 3">
    <name type="scientific">Nibrella saemangeumensis</name>
    <dbReference type="NCBI Taxonomy" id="1084526"/>
    <lineage>
        <taxon>Bacteria</taxon>
        <taxon>Pseudomonadati</taxon>
        <taxon>Bacteroidota</taxon>
        <taxon>Cytophagia</taxon>
        <taxon>Cytophagales</taxon>
        <taxon>Spirosomataceae</taxon>
        <taxon>Nibrella</taxon>
    </lineage>
</organism>
<keyword evidence="1" id="KW-0472">Membrane</keyword>
<sequence length="88" mass="9869">MLYYHVIIMKIVKGYIRPLLMVLFAFSLLFVQRLTFSGQAAYKSFISNLGLNSDNIAIVLPMLATGCLLLLFILPDEAPSSVKEEDNN</sequence>
<keyword evidence="1" id="KW-1133">Transmembrane helix</keyword>
<accession>A0ABP8NG57</accession>
<keyword evidence="3" id="KW-1185">Reference proteome</keyword>
<evidence type="ECO:0000313" key="3">
    <source>
        <dbReference type="Proteomes" id="UP001501175"/>
    </source>
</evidence>
<keyword evidence="1" id="KW-0812">Transmembrane</keyword>
<comment type="caution">
    <text evidence="2">The sequence shown here is derived from an EMBL/GenBank/DDBJ whole genome shotgun (WGS) entry which is preliminary data.</text>
</comment>
<gene>
    <name evidence="2" type="ORF">GCM10023189_49200</name>
</gene>
<protein>
    <submittedName>
        <fullName evidence="2">Uncharacterized protein</fullName>
    </submittedName>
</protein>
<reference evidence="3" key="1">
    <citation type="journal article" date="2019" name="Int. J. Syst. Evol. Microbiol.">
        <title>The Global Catalogue of Microorganisms (GCM) 10K type strain sequencing project: providing services to taxonomists for standard genome sequencing and annotation.</title>
        <authorList>
            <consortium name="The Broad Institute Genomics Platform"/>
            <consortium name="The Broad Institute Genome Sequencing Center for Infectious Disease"/>
            <person name="Wu L."/>
            <person name="Ma J."/>
        </authorList>
    </citation>
    <scope>NUCLEOTIDE SEQUENCE [LARGE SCALE GENOMIC DNA]</scope>
    <source>
        <strain evidence="3">JCM 17927</strain>
    </source>
</reference>
<evidence type="ECO:0000313" key="2">
    <source>
        <dbReference type="EMBL" id="GAA4466680.1"/>
    </source>
</evidence>
<proteinExistence type="predicted"/>
<name>A0ABP8NG57_9BACT</name>
<evidence type="ECO:0000256" key="1">
    <source>
        <dbReference type="SAM" id="Phobius"/>
    </source>
</evidence>
<dbReference type="Proteomes" id="UP001501175">
    <property type="component" value="Unassembled WGS sequence"/>
</dbReference>
<dbReference type="EMBL" id="BAABHD010000081">
    <property type="protein sequence ID" value="GAA4466680.1"/>
    <property type="molecule type" value="Genomic_DNA"/>
</dbReference>